<keyword evidence="1" id="KW-1133">Transmembrane helix</keyword>
<accession>A0ABX0RJ50</accession>
<dbReference type="InterPro" id="IPR008984">
    <property type="entry name" value="SMAD_FHA_dom_sf"/>
</dbReference>
<dbReference type="SUPFAM" id="SSF49879">
    <property type="entry name" value="SMAD/FHA domain"/>
    <property type="match status" value="1"/>
</dbReference>
<dbReference type="CDD" id="cd00060">
    <property type="entry name" value="FHA"/>
    <property type="match status" value="1"/>
</dbReference>
<dbReference type="Gene3D" id="2.60.200.20">
    <property type="match status" value="1"/>
</dbReference>
<feature type="domain" description="YscD-like Bon-like" evidence="3">
    <location>
        <begin position="173"/>
        <end position="234"/>
    </location>
</feature>
<keyword evidence="5" id="KW-1185">Reference proteome</keyword>
<dbReference type="Proteomes" id="UP001515780">
    <property type="component" value="Unassembled WGS sequence"/>
</dbReference>
<feature type="transmembrane region" description="Helical" evidence="1">
    <location>
        <begin position="129"/>
        <end position="151"/>
    </location>
</feature>
<dbReference type="Pfam" id="PF21934">
    <property type="entry name" value="Yop-YscD_ppl_3rd"/>
    <property type="match status" value="1"/>
</dbReference>
<dbReference type="EMBL" id="VWXC01000001">
    <property type="protein sequence ID" value="NIG17367.1"/>
    <property type="molecule type" value="Genomic_DNA"/>
</dbReference>
<reference evidence="4 5" key="1">
    <citation type="journal article" date="2019" name="bioRxiv">
        <title>Bacteria contribute to plant secondary compound degradation in a generalist herbivore system.</title>
        <authorList>
            <person name="Francoeur C.B."/>
            <person name="Khadempour L."/>
            <person name="Moreira-Soto R.D."/>
            <person name="Gotting K."/>
            <person name="Book A.J."/>
            <person name="Pinto-Tomas A.A."/>
            <person name="Keefover-Ring K."/>
            <person name="Currie C.R."/>
        </authorList>
    </citation>
    <scope>NUCLEOTIDE SEQUENCE [LARGE SCALE GENOMIC DNA]</scope>
    <source>
        <strain evidence="4">Al-1710</strain>
    </source>
</reference>
<evidence type="ECO:0000313" key="5">
    <source>
        <dbReference type="Proteomes" id="UP001515780"/>
    </source>
</evidence>
<keyword evidence="1" id="KW-0472">Membrane</keyword>
<dbReference type="InterPro" id="IPR053946">
    <property type="entry name" value="YscD_ppl_3rd"/>
</dbReference>
<name>A0ABX0RJ50_9GAMM</name>
<dbReference type="Pfam" id="PF16697">
    <property type="entry name" value="Yop-YscD_cpl"/>
    <property type="match status" value="1"/>
</dbReference>
<keyword evidence="1" id="KW-0812">Transmembrane</keyword>
<organism evidence="4 5">
    <name type="scientific">Candidatus Pantoea communis</name>
    <dbReference type="NCBI Taxonomy" id="2608354"/>
    <lineage>
        <taxon>Bacteria</taxon>
        <taxon>Pseudomonadati</taxon>
        <taxon>Pseudomonadota</taxon>
        <taxon>Gammaproteobacteria</taxon>
        <taxon>Enterobacterales</taxon>
        <taxon>Erwiniaceae</taxon>
        <taxon>Pantoea</taxon>
    </lineage>
</organism>
<comment type="caution">
    <text evidence="4">The sequence shown here is derived from an EMBL/GenBank/DDBJ whole genome shotgun (WGS) entry which is preliminary data.</text>
</comment>
<protein>
    <submittedName>
        <fullName evidence="4">Type III secretion protein HrpQ</fullName>
    </submittedName>
</protein>
<sequence>MFELRVLNGLHEGATLPLSGENWQLGNHEESDLQLCDADILAKHATLSKRDETWHLAPNEGNIYLAEGGRVNDTLTLEPNQPFMLSGVWLVVSESDTPWTSSSLIPINADGLIETAQPKPERESSRFPAWFKPSVVMLIVLGVVIVVSWILSASKTTNETPDNRIAITDAESLRAVLEKKLEDRDLNKLVTITGDEHGLTLNGELTENQLEIMSRLMSSLHDEYKVSLPLINATALKVLRLPFRIVQITAGKGANVVIEDGRRLFIGDKEQGFTLSKITKDTVEFTGSENISVKW</sequence>
<evidence type="ECO:0000259" key="3">
    <source>
        <dbReference type="Pfam" id="PF21934"/>
    </source>
</evidence>
<evidence type="ECO:0000256" key="1">
    <source>
        <dbReference type="SAM" id="Phobius"/>
    </source>
</evidence>
<evidence type="ECO:0000313" key="4">
    <source>
        <dbReference type="EMBL" id="NIG17367.1"/>
    </source>
</evidence>
<gene>
    <name evidence="4" type="ORF">F3J37_01570</name>
</gene>
<evidence type="ECO:0000259" key="2">
    <source>
        <dbReference type="Pfam" id="PF16697"/>
    </source>
</evidence>
<proteinExistence type="predicted"/>
<feature type="domain" description="YscD cytoplasmic" evidence="2">
    <location>
        <begin position="5"/>
        <end position="94"/>
    </location>
</feature>
<dbReference type="InterPro" id="IPR032030">
    <property type="entry name" value="YscD_cytoplasmic_dom"/>
</dbReference>
<dbReference type="RefSeq" id="WP_166718798.1">
    <property type="nucleotide sequence ID" value="NZ_VWXC01000001.1"/>
</dbReference>